<dbReference type="EMBL" id="CP006721">
    <property type="protein sequence ID" value="AGX42190.1"/>
    <property type="molecule type" value="Genomic_DNA"/>
</dbReference>
<protein>
    <submittedName>
        <fullName evidence="2">HNH endonuclease</fullName>
    </submittedName>
</protein>
<evidence type="ECO:0000313" key="3">
    <source>
        <dbReference type="Proteomes" id="UP000017118"/>
    </source>
</evidence>
<dbReference type="AlphaFoldDB" id="U5MNL8"/>
<dbReference type="PATRIC" id="fig|1345695.10.peg.3416"/>
<dbReference type="RefSeq" id="WP_022744472.1">
    <property type="nucleotide sequence ID" value="NC_022571.1"/>
</dbReference>
<organism evidence="2 3">
    <name type="scientific">Clostridium saccharobutylicum DSM 13864</name>
    <dbReference type="NCBI Taxonomy" id="1345695"/>
    <lineage>
        <taxon>Bacteria</taxon>
        <taxon>Bacillati</taxon>
        <taxon>Bacillota</taxon>
        <taxon>Clostridia</taxon>
        <taxon>Eubacteriales</taxon>
        <taxon>Clostridiaceae</taxon>
        <taxon>Clostridium</taxon>
    </lineage>
</organism>
<keyword evidence="2" id="KW-0540">Nuclease</keyword>
<dbReference type="HOGENOM" id="CLU_1183495_0_0_9"/>
<proteinExistence type="predicted"/>
<evidence type="ECO:0000259" key="1">
    <source>
        <dbReference type="Pfam" id="PF13391"/>
    </source>
</evidence>
<accession>U5MNL8</accession>
<dbReference type="eggNOG" id="COG3440">
    <property type="taxonomic scope" value="Bacteria"/>
</dbReference>
<dbReference type="InterPro" id="IPR003615">
    <property type="entry name" value="HNH_nuc"/>
</dbReference>
<name>U5MNL8_CLOSA</name>
<reference evidence="2 3" key="1">
    <citation type="journal article" date="2013" name="Genome Announc.">
        <title>Complete Genome Sequence of the Solvent Producer Clostridium saccharobutylicum NCP262 (DSM 13864).</title>
        <authorList>
            <person name="Poehlein A."/>
            <person name="Hartwich K."/>
            <person name="Krabben P."/>
            <person name="Ehrenreich A."/>
            <person name="Liebl W."/>
            <person name="Durre P."/>
            <person name="Gottschalk G."/>
            <person name="Daniel R."/>
        </authorList>
    </citation>
    <scope>NUCLEOTIDE SEQUENCE [LARGE SCALE GENOMIC DNA]</scope>
    <source>
        <strain evidence="2">DSM 13864</strain>
    </source>
</reference>
<keyword evidence="3" id="KW-1185">Reference proteome</keyword>
<sequence>MNDSLIPVWDKSLEKNKIRYFTKELLIESNRAAIREKRNRKFSEEYLYTLEDDKPYIVADSSFHKKDEMRVLIAFNGYDYDYLDMSLLRFNSLPIGTVSDDNCIIPEDPTITEEKRPYSAGREWEEKVVKKPVRKQYNFRKEVLSAYSNQCAVCTVNIPKILRAAHIIPVVNSSDDTVNNGICLCINHEVLFDSNDLKITPNYEIVIKENSNIKVEFNKIRLPQNLEDYPSKENLTKRYYNK</sequence>
<dbReference type="KEGG" id="csb:CLSA_c11870"/>
<evidence type="ECO:0000313" key="2">
    <source>
        <dbReference type="EMBL" id="AGX42190.1"/>
    </source>
</evidence>
<dbReference type="Pfam" id="PF13391">
    <property type="entry name" value="HNH_2"/>
    <property type="match status" value="1"/>
</dbReference>
<dbReference type="OrthoDB" id="5678128at2"/>
<dbReference type="Proteomes" id="UP000017118">
    <property type="component" value="Chromosome"/>
</dbReference>
<dbReference type="GO" id="GO:0004519">
    <property type="term" value="F:endonuclease activity"/>
    <property type="evidence" value="ECO:0007669"/>
    <property type="project" value="UniProtKB-KW"/>
</dbReference>
<keyword evidence="2" id="KW-0255">Endonuclease</keyword>
<feature type="domain" description="HNH nuclease" evidence="1">
    <location>
        <begin position="151"/>
        <end position="196"/>
    </location>
</feature>
<gene>
    <name evidence="2" type="ORF">CLSA_c11870</name>
</gene>
<dbReference type="GeneID" id="55473702"/>
<keyword evidence="2" id="KW-0378">Hydrolase</keyword>